<dbReference type="EMBL" id="OU900106">
    <property type="protein sequence ID" value="CAG9857307.1"/>
    <property type="molecule type" value="Genomic_DNA"/>
</dbReference>
<evidence type="ECO:0000256" key="8">
    <source>
        <dbReference type="ARBA" id="ARBA00022741"/>
    </source>
</evidence>
<dbReference type="GO" id="GO:0046872">
    <property type="term" value="F:metal ion binding"/>
    <property type="evidence" value="ECO:0007669"/>
    <property type="project" value="UniProtKB-KW"/>
</dbReference>
<dbReference type="PANTHER" id="PTHR46716">
    <property type="entry name" value="MITOGEN-ACTIVATED PROTEIN KINASE KINASE KINASE 7"/>
    <property type="match status" value="1"/>
</dbReference>
<evidence type="ECO:0000256" key="15">
    <source>
        <dbReference type="SAM" id="MobiDB-lite"/>
    </source>
</evidence>
<evidence type="ECO:0000256" key="4">
    <source>
        <dbReference type="ARBA" id="ARBA00017660"/>
    </source>
</evidence>
<feature type="binding site" evidence="14">
    <location>
        <position position="50"/>
    </location>
    <ligand>
        <name>ATP</name>
        <dbReference type="ChEBI" id="CHEBI:30616"/>
    </ligand>
</feature>
<name>A0A9N9TL19_PHYSR</name>
<feature type="region of interest" description="Disordered" evidence="15">
    <location>
        <begin position="284"/>
        <end position="311"/>
    </location>
</feature>
<dbReference type="GO" id="GO:0006955">
    <property type="term" value="P:immune response"/>
    <property type="evidence" value="ECO:0007669"/>
    <property type="project" value="TreeGrafter"/>
</dbReference>
<sequence>MATADHPDHENHHNVKEIDYNDIQQLDILGEGSFGVVRKGIWNGTFVAVKNITREEEKKAFLVEVRQLSRIDHENIVKLYGACTRGLNFCLVMEYAEGGSLFNVLHGSNLHYTMAHAMSWAYQCSKGVKYLHAMQPKPLIHRDLKPPNLLLINGGVNLKICDFGTAADKNTYMTNNKGSAAWMAPEVFNSSTYTEKCDVFSWGIILWEVLSRKKPFYNRGSSAFSIMWSVHMGKRPPLLKNCPQPIENLMTACWDKDPTKRPTTEEIVRKMESICSLLPGADKPIQRCDETDGIQEEEIDDDDEEDDEEDEEIGDIFVNSNTNGDNVVKTLPQPTGQFLNPLSIECDPKAWDLDQSYDIHTMAGFDKAVPRNGVADTLQSTEESRNVDQDISNMKILLDTLDPHLRPVTPDYNDPNSVALMEEHVELAKEYWKVQTELVLMTQKKNKLLPLKEECERSKRHLKELKEERKSLELARTLLNEQRQMSAGHHQGNSSRNPGDGWVIIPRENQS</sequence>
<organism evidence="17 18">
    <name type="scientific">Phyllotreta striolata</name>
    <name type="common">Striped flea beetle</name>
    <name type="synonym">Crioceris striolata</name>
    <dbReference type="NCBI Taxonomy" id="444603"/>
    <lineage>
        <taxon>Eukaryota</taxon>
        <taxon>Metazoa</taxon>
        <taxon>Ecdysozoa</taxon>
        <taxon>Arthropoda</taxon>
        <taxon>Hexapoda</taxon>
        <taxon>Insecta</taxon>
        <taxon>Pterygota</taxon>
        <taxon>Neoptera</taxon>
        <taxon>Endopterygota</taxon>
        <taxon>Coleoptera</taxon>
        <taxon>Polyphaga</taxon>
        <taxon>Cucujiformia</taxon>
        <taxon>Chrysomeloidea</taxon>
        <taxon>Chrysomelidae</taxon>
        <taxon>Galerucinae</taxon>
        <taxon>Alticini</taxon>
        <taxon>Phyllotreta</taxon>
    </lineage>
</organism>
<dbReference type="Gene3D" id="1.10.510.10">
    <property type="entry name" value="Transferase(Phosphotransferase) domain 1"/>
    <property type="match status" value="1"/>
</dbReference>
<dbReference type="PROSITE" id="PS00108">
    <property type="entry name" value="PROTEIN_KINASE_ST"/>
    <property type="match status" value="1"/>
</dbReference>
<evidence type="ECO:0000313" key="17">
    <source>
        <dbReference type="EMBL" id="CAG9857307.1"/>
    </source>
</evidence>
<evidence type="ECO:0000256" key="6">
    <source>
        <dbReference type="ARBA" id="ARBA00022679"/>
    </source>
</evidence>
<keyword evidence="18" id="KW-1185">Reference proteome</keyword>
<dbReference type="Proteomes" id="UP001153712">
    <property type="component" value="Chromosome 13"/>
</dbReference>
<keyword evidence="7" id="KW-0479">Metal-binding</keyword>
<dbReference type="Gene3D" id="3.30.200.20">
    <property type="entry name" value="Phosphorylase Kinase, domain 1"/>
    <property type="match status" value="1"/>
</dbReference>
<dbReference type="Pfam" id="PF07714">
    <property type="entry name" value="PK_Tyr_Ser-Thr"/>
    <property type="match status" value="1"/>
</dbReference>
<dbReference type="GO" id="GO:0043123">
    <property type="term" value="P:positive regulation of canonical NF-kappaB signal transduction"/>
    <property type="evidence" value="ECO:0007669"/>
    <property type="project" value="TreeGrafter"/>
</dbReference>
<dbReference type="EC" id="2.7.11.25" evidence="3"/>
<dbReference type="AlphaFoldDB" id="A0A9N9TL19"/>
<dbReference type="InterPro" id="IPR011009">
    <property type="entry name" value="Kinase-like_dom_sf"/>
</dbReference>
<dbReference type="InterPro" id="IPR017441">
    <property type="entry name" value="Protein_kinase_ATP_BS"/>
</dbReference>
<dbReference type="GO" id="GO:0043410">
    <property type="term" value="P:positive regulation of MAPK cascade"/>
    <property type="evidence" value="ECO:0007669"/>
    <property type="project" value="UniProtKB-ARBA"/>
</dbReference>
<evidence type="ECO:0000256" key="5">
    <source>
        <dbReference type="ARBA" id="ARBA00022527"/>
    </source>
</evidence>
<gene>
    <name evidence="17" type="ORF">PHYEVI_LOCUS3712</name>
</gene>
<evidence type="ECO:0000256" key="2">
    <source>
        <dbReference type="ARBA" id="ARBA00006529"/>
    </source>
</evidence>
<evidence type="ECO:0000313" key="18">
    <source>
        <dbReference type="Proteomes" id="UP001153712"/>
    </source>
</evidence>
<dbReference type="InterPro" id="IPR008271">
    <property type="entry name" value="Ser/Thr_kinase_AS"/>
</dbReference>
<feature type="compositionally biased region" description="Acidic residues" evidence="15">
    <location>
        <begin position="291"/>
        <end position="311"/>
    </location>
</feature>
<keyword evidence="5" id="KW-0723">Serine/threonine-protein kinase</keyword>
<dbReference type="PRINTS" id="PR00109">
    <property type="entry name" value="TYRKINASE"/>
</dbReference>
<dbReference type="GO" id="GO:0006950">
    <property type="term" value="P:response to stress"/>
    <property type="evidence" value="ECO:0007669"/>
    <property type="project" value="UniProtKB-ARBA"/>
</dbReference>
<feature type="compositionally biased region" description="Polar residues" evidence="15">
    <location>
        <begin position="479"/>
        <end position="497"/>
    </location>
</feature>
<dbReference type="InterPro" id="IPR000719">
    <property type="entry name" value="Prot_kinase_dom"/>
</dbReference>
<protein>
    <recommendedName>
        <fullName evidence="4">Mitogen-activated protein kinase kinase kinase 7</fullName>
        <ecNumber evidence="3">2.7.11.25</ecNumber>
    </recommendedName>
</protein>
<evidence type="ECO:0000256" key="11">
    <source>
        <dbReference type="ARBA" id="ARBA00022842"/>
    </source>
</evidence>
<reference evidence="17" key="1">
    <citation type="submission" date="2022-01" db="EMBL/GenBank/DDBJ databases">
        <authorList>
            <person name="King R."/>
        </authorList>
    </citation>
    <scope>NUCLEOTIDE SEQUENCE</scope>
</reference>
<comment type="cofactor">
    <cofactor evidence="1">
        <name>Mg(2+)</name>
        <dbReference type="ChEBI" id="CHEBI:18420"/>
    </cofactor>
</comment>
<evidence type="ECO:0000256" key="10">
    <source>
        <dbReference type="ARBA" id="ARBA00022840"/>
    </source>
</evidence>
<evidence type="ECO:0000256" key="1">
    <source>
        <dbReference type="ARBA" id="ARBA00001946"/>
    </source>
</evidence>
<evidence type="ECO:0000256" key="7">
    <source>
        <dbReference type="ARBA" id="ARBA00022723"/>
    </source>
</evidence>
<dbReference type="SUPFAM" id="SSF56112">
    <property type="entry name" value="Protein kinase-like (PK-like)"/>
    <property type="match status" value="1"/>
</dbReference>
<feature type="domain" description="Protein kinase" evidence="16">
    <location>
        <begin position="23"/>
        <end position="274"/>
    </location>
</feature>
<comment type="similarity">
    <text evidence="2">Belongs to the protein kinase superfamily. STE Ser/Thr protein kinase family. MAP kinase kinase kinase subfamily.</text>
</comment>
<accession>A0A9N9TL19</accession>
<keyword evidence="11" id="KW-0460">Magnesium</keyword>
<evidence type="ECO:0000259" key="16">
    <source>
        <dbReference type="PROSITE" id="PS50011"/>
    </source>
</evidence>
<dbReference type="GO" id="GO:0005524">
    <property type="term" value="F:ATP binding"/>
    <property type="evidence" value="ECO:0007669"/>
    <property type="project" value="UniProtKB-UniRule"/>
</dbReference>
<keyword evidence="8 14" id="KW-0547">Nucleotide-binding</keyword>
<comment type="catalytic activity">
    <reaction evidence="13">
        <text>L-seryl-[protein] + ATP = O-phospho-L-seryl-[protein] + ADP + H(+)</text>
        <dbReference type="Rhea" id="RHEA:17989"/>
        <dbReference type="Rhea" id="RHEA-COMP:9863"/>
        <dbReference type="Rhea" id="RHEA-COMP:11604"/>
        <dbReference type="ChEBI" id="CHEBI:15378"/>
        <dbReference type="ChEBI" id="CHEBI:29999"/>
        <dbReference type="ChEBI" id="CHEBI:30616"/>
        <dbReference type="ChEBI" id="CHEBI:83421"/>
        <dbReference type="ChEBI" id="CHEBI:456216"/>
        <dbReference type="EC" id="2.7.11.25"/>
    </reaction>
</comment>
<dbReference type="PROSITE" id="PS00107">
    <property type="entry name" value="PROTEIN_KINASE_ATP"/>
    <property type="match status" value="1"/>
</dbReference>
<dbReference type="FunFam" id="1.10.510.10:FF:000143">
    <property type="entry name" value="Mitogen-activated protein kinase kinase kinase 7"/>
    <property type="match status" value="1"/>
</dbReference>
<evidence type="ECO:0000256" key="14">
    <source>
        <dbReference type="PROSITE-ProRule" id="PRU10141"/>
    </source>
</evidence>
<proteinExistence type="inferred from homology"/>
<comment type="catalytic activity">
    <reaction evidence="12">
        <text>L-threonyl-[protein] + ATP = O-phospho-L-threonyl-[protein] + ADP + H(+)</text>
        <dbReference type="Rhea" id="RHEA:46608"/>
        <dbReference type="Rhea" id="RHEA-COMP:11060"/>
        <dbReference type="Rhea" id="RHEA-COMP:11605"/>
        <dbReference type="ChEBI" id="CHEBI:15378"/>
        <dbReference type="ChEBI" id="CHEBI:30013"/>
        <dbReference type="ChEBI" id="CHEBI:30616"/>
        <dbReference type="ChEBI" id="CHEBI:61977"/>
        <dbReference type="ChEBI" id="CHEBI:456216"/>
        <dbReference type="EC" id="2.7.11.25"/>
    </reaction>
</comment>
<dbReference type="CDD" id="cd14058">
    <property type="entry name" value="STKc_TAK1"/>
    <property type="match status" value="1"/>
</dbReference>
<dbReference type="GO" id="GO:0019899">
    <property type="term" value="F:enzyme binding"/>
    <property type="evidence" value="ECO:0007669"/>
    <property type="project" value="UniProtKB-ARBA"/>
</dbReference>
<dbReference type="GO" id="GO:0007254">
    <property type="term" value="P:JNK cascade"/>
    <property type="evidence" value="ECO:0007669"/>
    <property type="project" value="TreeGrafter"/>
</dbReference>
<dbReference type="GO" id="GO:0004709">
    <property type="term" value="F:MAP kinase kinase kinase activity"/>
    <property type="evidence" value="ECO:0007669"/>
    <property type="project" value="UniProtKB-EC"/>
</dbReference>
<dbReference type="InterPro" id="IPR001245">
    <property type="entry name" value="Ser-Thr/Tyr_kinase_cat_dom"/>
</dbReference>
<dbReference type="GO" id="GO:0009893">
    <property type="term" value="P:positive regulation of metabolic process"/>
    <property type="evidence" value="ECO:0007669"/>
    <property type="project" value="UniProtKB-ARBA"/>
</dbReference>
<evidence type="ECO:0000256" key="12">
    <source>
        <dbReference type="ARBA" id="ARBA00047559"/>
    </source>
</evidence>
<dbReference type="PANTHER" id="PTHR46716:SF1">
    <property type="entry name" value="MITOGEN-ACTIVATED PROTEIN KINASE KINASE KINASE 7"/>
    <property type="match status" value="1"/>
</dbReference>
<evidence type="ECO:0000256" key="9">
    <source>
        <dbReference type="ARBA" id="ARBA00022777"/>
    </source>
</evidence>
<evidence type="ECO:0000256" key="13">
    <source>
        <dbReference type="ARBA" id="ARBA00048329"/>
    </source>
</evidence>
<dbReference type="SMART" id="SM00220">
    <property type="entry name" value="S_TKc"/>
    <property type="match status" value="1"/>
</dbReference>
<feature type="region of interest" description="Disordered" evidence="15">
    <location>
        <begin position="476"/>
        <end position="511"/>
    </location>
</feature>
<evidence type="ECO:0000256" key="3">
    <source>
        <dbReference type="ARBA" id="ARBA00012406"/>
    </source>
</evidence>
<dbReference type="PROSITE" id="PS50011">
    <property type="entry name" value="PROTEIN_KINASE_DOM"/>
    <property type="match status" value="1"/>
</dbReference>
<keyword evidence="9" id="KW-0418">Kinase</keyword>
<keyword evidence="10 14" id="KW-0067">ATP-binding</keyword>
<keyword evidence="6" id="KW-0808">Transferase</keyword>
<dbReference type="OrthoDB" id="10261027at2759"/>